<evidence type="ECO:0000256" key="1">
    <source>
        <dbReference type="SAM" id="MobiDB-lite"/>
    </source>
</evidence>
<accession>A0A9W6MCI6</accession>
<dbReference type="Proteomes" id="UP001143474">
    <property type="component" value="Unassembled WGS sequence"/>
</dbReference>
<evidence type="ECO:0000313" key="3">
    <source>
        <dbReference type="Proteomes" id="UP001143474"/>
    </source>
</evidence>
<evidence type="ECO:0000313" key="2">
    <source>
        <dbReference type="EMBL" id="GLK09191.1"/>
    </source>
</evidence>
<proteinExistence type="predicted"/>
<dbReference type="RefSeq" id="WP_271217660.1">
    <property type="nucleotide sequence ID" value="NZ_BAAAVD010000004.1"/>
</dbReference>
<keyword evidence="3" id="KW-1185">Reference proteome</keyword>
<protein>
    <submittedName>
        <fullName evidence="2">Uncharacterized protein</fullName>
    </submittedName>
</protein>
<sequence length="54" mass="6174">MALVPEASPRSRTGRRPGRTTTGPNLTSVLSTRTINWDLIRQQYDRIVKYTGRE</sequence>
<gene>
    <name evidence="2" type="ORF">GCM10017600_25970</name>
</gene>
<reference evidence="2" key="1">
    <citation type="journal article" date="2014" name="Int. J. Syst. Evol. Microbiol.">
        <title>Complete genome sequence of Corynebacterium casei LMG S-19264T (=DSM 44701T), isolated from a smear-ripened cheese.</title>
        <authorList>
            <consortium name="US DOE Joint Genome Institute (JGI-PGF)"/>
            <person name="Walter F."/>
            <person name="Albersmeier A."/>
            <person name="Kalinowski J."/>
            <person name="Ruckert C."/>
        </authorList>
    </citation>
    <scope>NUCLEOTIDE SEQUENCE</scope>
    <source>
        <strain evidence="2">VKM Ac-2007</strain>
    </source>
</reference>
<organism evidence="2 3">
    <name type="scientific">Streptosporangium carneum</name>
    <dbReference type="NCBI Taxonomy" id="47481"/>
    <lineage>
        <taxon>Bacteria</taxon>
        <taxon>Bacillati</taxon>
        <taxon>Actinomycetota</taxon>
        <taxon>Actinomycetes</taxon>
        <taxon>Streptosporangiales</taxon>
        <taxon>Streptosporangiaceae</taxon>
        <taxon>Streptosporangium</taxon>
    </lineage>
</organism>
<reference evidence="2" key="2">
    <citation type="submission" date="2023-01" db="EMBL/GenBank/DDBJ databases">
        <authorList>
            <person name="Sun Q."/>
            <person name="Evtushenko L."/>
        </authorList>
    </citation>
    <scope>NUCLEOTIDE SEQUENCE</scope>
    <source>
        <strain evidence="2">VKM Ac-2007</strain>
    </source>
</reference>
<comment type="caution">
    <text evidence="2">The sequence shown here is derived from an EMBL/GenBank/DDBJ whole genome shotgun (WGS) entry which is preliminary data.</text>
</comment>
<name>A0A9W6MCI6_9ACTN</name>
<dbReference type="EMBL" id="BSEV01000004">
    <property type="protein sequence ID" value="GLK09191.1"/>
    <property type="molecule type" value="Genomic_DNA"/>
</dbReference>
<dbReference type="AlphaFoldDB" id="A0A9W6MCI6"/>
<feature type="region of interest" description="Disordered" evidence="1">
    <location>
        <begin position="1"/>
        <end position="27"/>
    </location>
</feature>